<keyword evidence="2" id="KW-1133">Transmembrane helix</keyword>
<proteinExistence type="predicted"/>
<keyword evidence="2" id="KW-0812">Transmembrane</keyword>
<feature type="region of interest" description="Disordered" evidence="1">
    <location>
        <begin position="134"/>
        <end position="169"/>
    </location>
</feature>
<feature type="compositionally biased region" description="Pro residues" evidence="1">
    <location>
        <begin position="139"/>
        <end position="164"/>
    </location>
</feature>
<organism evidence="4 5">
    <name type="scientific">Amycolatopsis acididurans</name>
    <dbReference type="NCBI Taxonomy" id="2724524"/>
    <lineage>
        <taxon>Bacteria</taxon>
        <taxon>Bacillati</taxon>
        <taxon>Actinomycetota</taxon>
        <taxon>Actinomycetes</taxon>
        <taxon>Pseudonocardiales</taxon>
        <taxon>Pseudonocardiaceae</taxon>
        <taxon>Amycolatopsis</taxon>
    </lineage>
</organism>
<dbReference type="EMBL" id="JAAXLS010000005">
    <property type="protein sequence ID" value="NKQ53239.1"/>
    <property type="molecule type" value="Genomic_DNA"/>
</dbReference>
<gene>
    <name evidence="4" type="ORF">HFP15_10125</name>
</gene>
<keyword evidence="5" id="KW-1185">Reference proteome</keyword>
<evidence type="ECO:0000313" key="5">
    <source>
        <dbReference type="Proteomes" id="UP000715441"/>
    </source>
</evidence>
<reference evidence="4 5" key="1">
    <citation type="submission" date="2020-04" db="EMBL/GenBank/DDBJ databases">
        <title>Novel species.</title>
        <authorList>
            <person name="Teo W.F.A."/>
            <person name="Lipun K."/>
            <person name="Srisuk N."/>
            <person name="Duangmal K."/>
        </authorList>
    </citation>
    <scope>NUCLEOTIDE SEQUENCE [LARGE SCALE GENOMIC DNA]</scope>
    <source>
        <strain evidence="4 5">K13G38</strain>
    </source>
</reference>
<evidence type="ECO:0000313" key="4">
    <source>
        <dbReference type="EMBL" id="NKQ53239.1"/>
    </source>
</evidence>
<accession>A0ABX1J0Q2</accession>
<evidence type="ECO:0000256" key="3">
    <source>
        <dbReference type="SAM" id="SignalP"/>
    </source>
</evidence>
<keyword evidence="3" id="KW-0732">Signal</keyword>
<feature type="chain" id="PRO_5046089682" evidence="3">
    <location>
        <begin position="29"/>
        <end position="268"/>
    </location>
</feature>
<feature type="transmembrane region" description="Helical" evidence="2">
    <location>
        <begin position="242"/>
        <end position="263"/>
    </location>
</feature>
<evidence type="ECO:0000256" key="1">
    <source>
        <dbReference type="SAM" id="MobiDB-lite"/>
    </source>
</evidence>
<protein>
    <submittedName>
        <fullName evidence="4">Uncharacterized protein</fullName>
    </submittedName>
</protein>
<name>A0ABX1J0Q2_9PSEU</name>
<dbReference type="RefSeq" id="WP_168513997.1">
    <property type="nucleotide sequence ID" value="NZ_JAAXLS010000005.1"/>
</dbReference>
<evidence type="ECO:0000256" key="2">
    <source>
        <dbReference type="SAM" id="Phobius"/>
    </source>
</evidence>
<keyword evidence="2" id="KW-0472">Membrane</keyword>
<feature type="signal peptide" evidence="3">
    <location>
        <begin position="1"/>
        <end position="28"/>
    </location>
</feature>
<sequence>MGKNANRIGALGLLAATAVFLFPGIASADTADPAISGSCDATLRNGGTGQALTVDAGAPLNAPNTVSVGTGSDSANTGSGAAKQPTLSLPLADITKGLDVGGLPVLGAPVTDTVCPGAQNTVNALSATTQGLIAGKPLQPAPPAGNPAPAPAPAPAPTPAPGAPAPGSGAASGGFELVSFPLDGAFPLGAADLSALIAPGAIAPSAPSLVPPTGTSPGPGIVNQNSGTAEALPAASTAPEKLPLILAAVALALVTAALSNIWLRRSVK</sequence>
<dbReference type="Proteomes" id="UP000715441">
    <property type="component" value="Unassembled WGS sequence"/>
</dbReference>
<comment type="caution">
    <text evidence="4">The sequence shown here is derived from an EMBL/GenBank/DDBJ whole genome shotgun (WGS) entry which is preliminary data.</text>
</comment>